<dbReference type="RefSeq" id="WP_344423380.1">
    <property type="nucleotide sequence ID" value="NZ_BAAAQK010000023.1"/>
</dbReference>
<keyword evidence="3" id="KW-0408">Iron</keyword>
<comment type="pathway">
    <text evidence="1">Antibiotic biosynthesis.</text>
</comment>
<name>A0ABN2NHD2_9PSEU</name>
<proteinExistence type="inferred from homology"/>
<evidence type="ECO:0000256" key="2">
    <source>
        <dbReference type="ARBA" id="ARBA00023194"/>
    </source>
</evidence>
<sequence length="360" mass="38092">MATAETRDGVLEVPVVDIGAFDDGTEADRDAVAAAVDRAARTVGFMQVVGHGIPQTTLDAFTAATDAFFSRDLAEKSTYRCPPGVNRGYTPPKAESLANSLGLTSAADLFEAFNIGAQAADFPGLALDETDYGLNPWPDVPGFRAGVEAWFAAAQGVARTMTRVFGRALGLGEEYLAQFTSHSIDVLRMINYRLPAADAELEPDQVGMGAHTDYGIVTVLWADDVPGLEILDDRAGTAGRWHPVRPAPGALLVNLGDALARWTNDQWISTMHRVAVPRIDGVLVPRRSAAFFHDGNPDAVIAPLPTCVDATHPARYGPVTVAAHLRAKLAGSRGGTLAEGAGREAARLTGSRPDTPHSSE</sequence>
<dbReference type="Proteomes" id="UP001500449">
    <property type="component" value="Unassembled WGS sequence"/>
</dbReference>
<feature type="region of interest" description="Disordered" evidence="4">
    <location>
        <begin position="332"/>
        <end position="360"/>
    </location>
</feature>
<dbReference type="Gene3D" id="2.60.120.330">
    <property type="entry name" value="B-lactam Antibiotic, Isopenicillin N Synthase, Chain"/>
    <property type="match status" value="1"/>
</dbReference>
<dbReference type="PRINTS" id="PR00682">
    <property type="entry name" value="IPNSYNTHASE"/>
</dbReference>
<reference evidence="6 7" key="1">
    <citation type="journal article" date="2019" name="Int. J. Syst. Evol. Microbiol.">
        <title>The Global Catalogue of Microorganisms (GCM) 10K type strain sequencing project: providing services to taxonomists for standard genome sequencing and annotation.</title>
        <authorList>
            <consortium name="The Broad Institute Genomics Platform"/>
            <consortium name="The Broad Institute Genome Sequencing Center for Infectious Disease"/>
            <person name="Wu L."/>
            <person name="Ma J."/>
        </authorList>
    </citation>
    <scope>NUCLEOTIDE SEQUENCE [LARGE SCALE GENOMIC DNA]</scope>
    <source>
        <strain evidence="6 7">JCM 16009</strain>
    </source>
</reference>
<evidence type="ECO:0000256" key="3">
    <source>
        <dbReference type="RuleBase" id="RU003682"/>
    </source>
</evidence>
<keyword evidence="3" id="KW-0479">Metal-binding</keyword>
<gene>
    <name evidence="6" type="ORF">GCM10009836_55520</name>
</gene>
<keyword evidence="7" id="KW-1185">Reference proteome</keyword>
<evidence type="ECO:0000256" key="1">
    <source>
        <dbReference type="ARBA" id="ARBA00004792"/>
    </source>
</evidence>
<comment type="similarity">
    <text evidence="3">Belongs to the iron/ascorbate-dependent oxidoreductase family.</text>
</comment>
<dbReference type="PANTHER" id="PTHR47990">
    <property type="entry name" value="2-OXOGLUTARATE (2OG) AND FE(II)-DEPENDENT OXYGENASE SUPERFAMILY PROTEIN-RELATED"/>
    <property type="match status" value="1"/>
</dbReference>
<feature type="domain" description="Fe2OG dioxygenase" evidence="5">
    <location>
        <begin position="183"/>
        <end position="295"/>
    </location>
</feature>
<evidence type="ECO:0000313" key="7">
    <source>
        <dbReference type="Proteomes" id="UP001500449"/>
    </source>
</evidence>
<dbReference type="SUPFAM" id="SSF51197">
    <property type="entry name" value="Clavaminate synthase-like"/>
    <property type="match status" value="1"/>
</dbReference>
<accession>A0ABN2NHD2</accession>
<dbReference type="InterPro" id="IPR027443">
    <property type="entry name" value="IPNS-like_sf"/>
</dbReference>
<dbReference type="InterPro" id="IPR044861">
    <property type="entry name" value="IPNS-like_FE2OG_OXY"/>
</dbReference>
<dbReference type="Pfam" id="PF14226">
    <property type="entry name" value="DIOX_N"/>
    <property type="match status" value="1"/>
</dbReference>
<dbReference type="PROSITE" id="PS51471">
    <property type="entry name" value="FE2OG_OXY"/>
    <property type="match status" value="1"/>
</dbReference>
<dbReference type="InterPro" id="IPR005123">
    <property type="entry name" value="Oxoglu/Fe-dep_dioxygenase_dom"/>
</dbReference>
<dbReference type="EMBL" id="BAAAQK010000023">
    <property type="protein sequence ID" value="GAA1867961.1"/>
    <property type="molecule type" value="Genomic_DNA"/>
</dbReference>
<evidence type="ECO:0000259" key="5">
    <source>
        <dbReference type="PROSITE" id="PS51471"/>
    </source>
</evidence>
<keyword evidence="2" id="KW-0045">Antibiotic biosynthesis</keyword>
<dbReference type="InterPro" id="IPR026992">
    <property type="entry name" value="DIOX_N"/>
</dbReference>
<organism evidence="6 7">
    <name type="scientific">Pseudonocardia ailaonensis</name>
    <dbReference type="NCBI Taxonomy" id="367279"/>
    <lineage>
        <taxon>Bacteria</taxon>
        <taxon>Bacillati</taxon>
        <taxon>Actinomycetota</taxon>
        <taxon>Actinomycetes</taxon>
        <taxon>Pseudonocardiales</taxon>
        <taxon>Pseudonocardiaceae</taxon>
        <taxon>Pseudonocardia</taxon>
    </lineage>
</organism>
<evidence type="ECO:0000313" key="6">
    <source>
        <dbReference type="EMBL" id="GAA1867961.1"/>
    </source>
</evidence>
<dbReference type="Pfam" id="PF03171">
    <property type="entry name" value="2OG-FeII_Oxy"/>
    <property type="match status" value="1"/>
</dbReference>
<comment type="caution">
    <text evidence="6">The sequence shown here is derived from an EMBL/GenBank/DDBJ whole genome shotgun (WGS) entry which is preliminary data.</text>
</comment>
<protein>
    <submittedName>
        <fullName evidence="6">2-oxoglutarate and iron-dependent oxygenase domain-containing protein</fullName>
    </submittedName>
</protein>
<evidence type="ECO:0000256" key="4">
    <source>
        <dbReference type="SAM" id="MobiDB-lite"/>
    </source>
</evidence>
<dbReference type="InterPro" id="IPR050231">
    <property type="entry name" value="Iron_ascorbate_oxido_reductase"/>
</dbReference>
<keyword evidence="3" id="KW-0560">Oxidoreductase</keyword>